<evidence type="ECO:0000259" key="13">
    <source>
        <dbReference type="PROSITE" id="PS51098"/>
    </source>
</evidence>
<dbReference type="NCBIfam" id="TIGR00826">
    <property type="entry name" value="EIIB_glc"/>
    <property type="match status" value="1"/>
</dbReference>
<dbReference type="InterPro" id="IPR050429">
    <property type="entry name" value="PTS_Glucose_EIICBA"/>
</dbReference>
<dbReference type="EMBL" id="AP027925">
    <property type="protein sequence ID" value="BED92517.1"/>
    <property type="molecule type" value="Genomic_DNA"/>
</dbReference>
<dbReference type="InterPro" id="IPR018113">
    <property type="entry name" value="PTrfase_EIIB_Cys"/>
</dbReference>
<dbReference type="Pfam" id="PF00367">
    <property type="entry name" value="PTS_EIIB"/>
    <property type="match status" value="1"/>
</dbReference>
<dbReference type="AlphaFoldDB" id="A0AA48KZ40"/>
<feature type="transmembrane region" description="Helical" evidence="12">
    <location>
        <begin position="179"/>
        <end position="199"/>
    </location>
</feature>
<feature type="transmembrane region" description="Helical" evidence="12">
    <location>
        <begin position="339"/>
        <end position="363"/>
    </location>
</feature>
<keyword evidence="9 12" id="KW-1133">Transmembrane helix</keyword>
<keyword evidence="4" id="KW-0762">Sugar transport</keyword>
<evidence type="ECO:0000256" key="9">
    <source>
        <dbReference type="ARBA" id="ARBA00022989"/>
    </source>
</evidence>
<proteinExistence type="predicted"/>
<dbReference type="CDD" id="cd00212">
    <property type="entry name" value="PTS_IIB_glc"/>
    <property type="match status" value="1"/>
</dbReference>
<keyword evidence="7 12" id="KW-0812">Transmembrane</keyword>
<evidence type="ECO:0000256" key="3">
    <source>
        <dbReference type="ARBA" id="ARBA00022475"/>
    </source>
</evidence>
<dbReference type="PROSITE" id="PS51098">
    <property type="entry name" value="PTS_EIIB_TYPE_1"/>
    <property type="match status" value="1"/>
</dbReference>
<keyword evidence="3" id="KW-1003">Cell membrane</keyword>
<feature type="transmembrane region" description="Helical" evidence="12">
    <location>
        <begin position="205"/>
        <end position="227"/>
    </location>
</feature>
<evidence type="ECO:0000256" key="4">
    <source>
        <dbReference type="ARBA" id="ARBA00022597"/>
    </source>
</evidence>
<dbReference type="Pfam" id="PF02378">
    <property type="entry name" value="PTS_EIIC"/>
    <property type="match status" value="1"/>
</dbReference>
<evidence type="ECO:0000256" key="10">
    <source>
        <dbReference type="ARBA" id="ARBA00023136"/>
    </source>
</evidence>
<feature type="domain" description="PTS EIIC type-1" evidence="14">
    <location>
        <begin position="5"/>
        <end position="429"/>
    </location>
</feature>
<feature type="active site" description="Phosphocysteine intermediate; for EIIB activity" evidence="11">
    <location>
        <position position="471"/>
    </location>
</feature>
<dbReference type="InterPro" id="IPR013013">
    <property type="entry name" value="PTS_EIIC_1"/>
</dbReference>
<feature type="transmembrane region" description="Helical" evidence="12">
    <location>
        <begin position="395"/>
        <end position="417"/>
    </location>
</feature>
<organism evidence="15">
    <name type="scientific">Candidatus Paraimprobicoccus trichonymphae</name>
    <dbReference type="NCBI Taxonomy" id="3033793"/>
    <lineage>
        <taxon>Bacteria</taxon>
        <taxon>Bacillati</taxon>
        <taxon>Bacillota</taxon>
        <taxon>Clostridia</taxon>
        <taxon>Candidatus Paraimprobicoccus</taxon>
    </lineage>
</organism>
<dbReference type="KEGG" id="ptrh:RsTaC01_0264"/>
<feature type="transmembrane region" description="Helical" evidence="12">
    <location>
        <begin position="58"/>
        <end position="90"/>
    </location>
</feature>
<dbReference type="PANTHER" id="PTHR30009">
    <property type="entry name" value="CYTOCHROME C-TYPE SYNTHESIS PROTEIN AND PTS TRANSMEMBRANE COMPONENT"/>
    <property type="match status" value="1"/>
</dbReference>
<gene>
    <name evidence="15" type="ORF">RsTaC01_0264</name>
</gene>
<evidence type="ECO:0000256" key="6">
    <source>
        <dbReference type="ARBA" id="ARBA00022683"/>
    </source>
</evidence>
<sequence length="528" mass="58412">MNKKIDLFGILQKIGKAFMFPIALLPVAGLLLGLGASFTNPQMINSFHLDWLLNESSFLYFILIILKDTGSIIFANLPIFFAMGIALGFAKKEKAAATLSSAIAYLVFNQTISSLLKLTGKLNSDKILEGAIGTTCGIQTLQMGVFGGILVGFAVALLHNKFYKIKLPDMLSFFGGIRFVPIVSCFFHIFIGILMFFIWPHIQTGIYLLGNLVSNTGYIGTFVYGIIERSLIPFGLHPVFYMPFWQTGVGGTAMIDGSYISGAQNIFFAELASPNTIRFDINAARFMAGKFPFMMFGLPAAALAMYSVAKANKKTIVKGLLLSAALTALLTGITEPIEFTFLFVAPVLYVIHCVLAGLSFMIMHMFNIPIGQTFSGGLIDFLLFGILQGNDKTNWLRMIPVGILYFILYYFLFKYLIKKFNFITPGREEDTVKTKLYTKKDIVNLKNKNNMSEIIVLGLGGVENILDLDCCATRLRIAVADELKVNDEILKQTNYSGILKNGKSIQIIYGPKVSVIKTEVDEYISELN</sequence>
<feature type="domain" description="PTS EIIB type-1" evidence="13">
    <location>
        <begin position="449"/>
        <end position="528"/>
    </location>
</feature>
<feature type="transmembrane region" description="Helical" evidence="12">
    <location>
        <begin position="20"/>
        <end position="38"/>
    </location>
</feature>
<dbReference type="Gene3D" id="3.30.1360.60">
    <property type="entry name" value="Glucose permease domain IIB"/>
    <property type="match status" value="1"/>
</dbReference>
<evidence type="ECO:0000259" key="14">
    <source>
        <dbReference type="PROSITE" id="PS51103"/>
    </source>
</evidence>
<keyword evidence="2" id="KW-0813">Transport</keyword>
<dbReference type="PROSITE" id="PS01035">
    <property type="entry name" value="PTS_EIIB_TYPE_1_CYS"/>
    <property type="match status" value="1"/>
</dbReference>
<evidence type="ECO:0000256" key="2">
    <source>
        <dbReference type="ARBA" id="ARBA00022448"/>
    </source>
</evidence>
<evidence type="ECO:0000256" key="5">
    <source>
        <dbReference type="ARBA" id="ARBA00022679"/>
    </source>
</evidence>
<evidence type="ECO:0000256" key="7">
    <source>
        <dbReference type="ARBA" id="ARBA00022692"/>
    </source>
</evidence>
<dbReference type="GO" id="GO:0005886">
    <property type="term" value="C:plasma membrane"/>
    <property type="evidence" value="ECO:0007669"/>
    <property type="project" value="UniProtKB-SubCell"/>
</dbReference>
<feature type="transmembrane region" description="Helical" evidence="12">
    <location>
        <begin position="291"/>
        <end position="309"/>
    </location>
</feature>
<evidence type="ECO:0000256" key="12">
    <source>
        <dbReference type="SAM" id="Phobius"/>
    </source>
</evidence>
<dbReference type="GO" id="GO:0016301">
    <property type="term" value="F:kinase activity"/>
    <property type="evidence" value="ECO:0007669"/>
    <property type="project" value="UniProtKB-KW"/>
</dbReference>
<evidence type="ECO:0000256" key="11">
    <source>
        <dbReference type="PROSITE-ProRule" id="PRU00421"/>
    </source>
</evidence>
<dbReference type="SUPFAM" id="SSF55604">
    <property type="entry name" value="Glucose permease domain IIB"/>
    <property type="match status" value="1"/>
</dbReference>
<dbReference type="InterPro" id="IPR001996">
    <property type="entry name" value="PTS_IIB_1"/>
</dbReference>
<feature type="transmembrane region" description="Helical" evidence="12">
    <location>
        <begin position="140"/>
        <end position="158"/>
    </location>
</feature>
<feature type="transmembrane region" description="Helical" evidence="12">
    <location>
        <begin position="316"/>
        <end position="333"/>
    </location>
</feature>
<keyword evidence="5" id="KW-0808">Transferase</keyword>
<dbReference type="GO" id="GO:0009401">
    <property type="term" value="P:phosphoenolpyruvate-dependent sugar phosphotransferase system"/>
    <property type="evidence" value="ECO:0007669"/>
    <property type="project" value="UniProtKB-KW"/>
</dbReference>
<feature type="transmembrane region" description="Helical" evidence="12">
    <location>
        <begin position="370"/>
        <end position="389"/>
    </location>
</feature>
<dbReference type="GO" id="GO:0008982">
    <property type="term" value="F:protein-N(PI)-phosphohistidine-sugar phosphotransferase activity"/>
    <property type="evidence" value="ECO:0007669"/>
    <property type="project" value="InterPro"/>
</dbReference>
<dbReference type="PROSITE" id="PS51103">
    <property type="entry name" value="PTS_EIIC_TYPE_1"/>
    <property type="match status" value="1"/>
</dbReference>
<dbReference type="Proteomes" id="UP001335720">
    <property type="component" value="Chromosome"/>
</dbReference>
<reference evidence="15" key="1">
    <citation type="journal article" date="2023" name="ISME J.">
        <title>Emergence of putative energy parasites within Clostridia revealed by genome analysis of a novel endosymbiotic clade.</title>
        <authorList>
            <person name="Takahashi K."/>
            <person name="Kuwahara H."/>
            <person name="Horikawa Y."/>
            <person name="Izawa K."/>
            <person name="Kato D."/>
            <person name="Inagaki T."/>
            <person name="Yuki M."/>
            <person name="Ohkuma M."/>
            <person name="Hongoh Y."/>
        </authorList>
    </citation>
    <scope>NUCLEOTIDE SEQUENCE</scope>
    <source>
        <strain evidence="15">RsTa-C01</strain>
    </source>
</reference>
<keyword evidence="8" id="KW-0418">Kinase</keyword>
<keyword evidence="10 12" id="KW-0472">Membrane</keyword>
<dbReference type="InterPro" id="IPR036878">
    <property type="entry name" value="Glu_permease_IIB"/>
</dbReference>
<evidence type="ECO:0000313" key="15">
    <source>
        <dbReference type="EMBL" id="BED92517.1"/>
    </source>
</evidence>
<evidence type="ECO:0000256" key="8">
    <source>
        <dbReference type="ARBA" id="ARBA00022777"/>
    </source>
</evidence>
<keyword evidence="6" id="KW-0598">Phosphotransferase system</keyword>
<protein>
    <submittedName>
        <fullName evidence="15">PTS transporter subunit EIIC</fullName>
    </submittedName>
</protein>
<accession>A0AA48KZ40</accession>
<dbReference type="InterPro" id="IPR003352">
    <property type="entry name" value="PTS_EIIC"/>
</dbReference>
<name>A0AA48KZ40_9FIRM</name>
<evidence type="ECO:0000256" key="1">
    <source>
        <dbReference type="ARBA" id="ARBA00004651"/>
    </source>
</evidence>
<dbReference type="GO" id="GO:0090563">
    <property type="term" value="F:protein-phosphocysteine-sugar phosphotransferase activity"/>
    <property type="evidence" value="ECO:0007669"/>
    <property type="project" value="TreeGrafter"/>
</dbReference>
<dbReference type="PANTHER" id="PTHR30009:SF24">
    <property type="entry name" value="PTS SYSTEM, IIBC COMPONENT"/>
    <property type="match status" value="1"/>
</dbReference>
<comment type="subcellular location">
    <subcellularLocation>
        <location evidence="1">Cell membrane</location>
        <topology evidence="1">Multi-pass membrane protein</topology>
    </subcellularLocation>
</comment>